<dbReference type="Pfam" id="PF01865">
    <property type="entry name" value="PhoU_div"/>
    <property type="match status" value="1"/>
</dbReference>
<dbReference type="KEGG" id="acog:HWD57_07645"/>
<accession>A0A080MD42</accession>
<sequence length="212" mass="23383">MFSSLMPQRREFFELLAAHSEKVAAGANATLRLINGLGDGSGNAAALVSEVNLNEKSADEIKAKVIARLHQSFTTPINRDQIHSLISDLDMTLNVLQSVANAIDMYGIKQSTIEAREMASLSADACMRLNRAVAALGDKARGEETLNLCKEIEEIETKADKVQQKAITELFKEGANVWQTMKMREFYSLQESVLDCCQDAAKMIEEILIENS</sequence>
<keyword evidence="4" id="KW-1185">Reference proteome</keyword>
<dbReference type="RefSeq" id="WP_034952875.1">
    <property type="nucleotide sequence ID" value="NZ_JDST02000107.1"/>
</dbReference>
<accession>A0A7D5NCA3</accession>
<dbReference type="EMBL" id="CP058708">
    <property type="protein sequence ID" value="QLH49668.1"/>
    <property type="molecule type" value="Genomic_DNA"/>
</dbReference>
<comment type="similarity">
    <text evidence="1">Belongs to the UPF0111 family.</text>
</comment>
<dbReference type="PANTHER" id="PTHR37298">
    <property type="entry name" value="UPF0111 PROTEIN YKAA"/>
    <property type="match status" value="1"/>
</dbReference>
<evidence type="ECO:0000256" key="1">
    <source>
        <dbReference type="ARBA" id="ARBA00008591"/>
    </source>
</evidence>
<dbReference type="EMBL" id="JDST02000107">
    <property type="protein sequence ID" value="KFB75089.1"/>
    <property type="molecule type" value="Genomic_DNA"/>
</dbReference>
<dbReference type="InterPro" id="IPR052912">
    <property type="entry name" value="UPF0111_domain"/>
</dbReference>
<evidence type="ECO:0000313" key="5">
    <source>
        <dbReference type="Proteomes" id="UP000509684"/>
    </source>
</evidence>
<dbReference type="InterPro" id="IPR038078">
    <property type="entry name" value="PhoU-like_sf"/>
</dbReference>
<gene>
    <name evidence="2" type="ORF">AW06_003944</name>
    <name evidence="3" type="ORF">HWD57_07645</name>
</gene>
<dbReference type="Gene3D" id="1.20.58.220">
    <property type="entry name" value="Phosphate transport system protein phou homolog 2, domain 2"/>
    <property type="match status" value="1"/>
</dbReference>
<reference evidence="3" key="3">
    <citation type="submission" date="2020-06" db="EMBL/GenBank/DDBJ databases">
        <authorList>
            <person name="Arumugam K."/>
            <person name="Besarab I."/>
            <person name="Haryono M."/>
            <person name="Bagci C."/>
            <person name="Beier S."/>
            <person name="Buchfink B."/>
            <person name="Gorska A."/>
            <person name="Qiu G."/>
            <person name="Huson D.H."/>
            <person name="Williams R.B."/>
        </authorList>
    </citation>
    <scope>NUCLEOTIDE SEQUENCE</scope>
    <source>
        <strain evidence="3">SSA1</strain>
    </source>
</reference>
<evidence type="ECO:0000313" key="4">
    <source>
        <dbReference type="Proteomes" id="UP000021315"/>
    </source>
</evidence>
<dbReference type="STRING" id="1453999.AW06_003944"/>
<name>A0A080MD42_9PROT</name>
<evidence type="ECO:0000313" key="2">
    <source>
        <dbReference type="EMBL" id="KFB75089.1"/>
    </source>
</evidence>
<proteinExistence type="inferred from homology"/>
<organism evidence="2 4">
    <name type="scientific">Candidatus Accumulibacter cognatus</name>
    <dbReference type="NCBI Taxonomy" id="2954383"/>
    <lineage>
        <taxon>Bacteria</taxon>
        <taxon>Pseudomonadati</taxon>
        <taxon>Pseudomonadota</taxon>
        <taxon>Betaproteobacteria</taxon>
        <taxon>Candidatus Accumulibacter</taxon>
    </lineage>
</organism>
<reference evidence="2 4" key="1">
    <citation type="submission" date="2014-02" db="EMBL/GenBank/DDBJ databases">
        <title>Expanding our view of genomic diversity in Candidatus Accumulibacter clades.</title>
        <authorList>
            <person name="Skennerton C.T."/>
            <person name="Barr J.J."/>
            <person name="Slater F.R."/>
            <person name="Bond P.L."/>
            <person name="Tyson G.W."/>
        </authorList>
    </citation>
    <scope>NUCLEOTIDE SEQUENCE [LARGE SCALE GENOMIC DNA]</scope>
    <source>
        <strain evidence="4">SK-02</strain>
    </source>
</reference>
<dbReference type="Proteomes" id="UP000509684">
    <property type="component" value="Chromosome"/>
</dbReference>
<evidence type="ECO:0000313" key="3">
    <source>
        <dbReference type="EMBL" id="QLH49668.1"/>
    </source>
</evidence>
<protein>
    <submittedName>
        <fullName evidence="3">DUF47 family protein</fullName>
    </submittedName>
    <submittedName>
        <fullName evidence="2">Putative pit accessory protein</fullName>
    </submittedName>
</protein>
<dbReference type="InterPro" id="IPR018445">
    <property type="entry name" value="Put_Phosphate_transp_reg"/>
</dbReference>
<reference evidence="3 5" key="2">
    <citation type="journal article" date="2019" name="Microbiome">
        <title>Annotated bacterial chromosomes from frame-shift-corrected long-read metagenomic data.</title>
        <authorList>
            <person name="Arumugam K."/>
            <person name="Bagci C."/>
            <person name="Bessarab I."/>
            <person name="Beier S."/>
            <person name="Buchfink B."/>
            <person name="Gorska A."/>
            <person name="Qiu G."/>
            <person name="Huson D.H."/>
            <person name="Williams R.B.H."/>
        </authorList>
    </citation>
    <scope>NUCLEOTIDE SEQUENCE [LARGE SCALE GENOMIC DNA]</scope>
    <source>
        <strain evidence="3">SSA1</strain>
    </source>
</reference>
<dbReference type="PANTHER" id="PTHR37298:SF1">
    <property type="entry name" value="UPF0111 PROTEIN YKAA"/>
    <property type="match status" value="1"/>
</dbReference>
<dbReference type="AlphaFoldDB" id="A0A080MD42"/>
<dbReference type="Proteomes" id="UP000021315">
    <property type="component" value="Unassembled WGS sequence"/>
</dbReference>